<feature type="non-terminal residue" evidence="5">
    <location>
        <position position="177"/>
    </location>
</feature>
<dbReference type="PANTHER" id="PTHR43179:SF12">
    <property type="entry name" value="GALACTOFURANOSYLTRANSFERASE GLFT2"/>
    <property type="match status" value="1"/>
</dbReference>
<dbReference type="Gene3D" id="3.90.550.10">
    <property type="entry name" value="Spore Coat Polysaccharide Biosynthesis Protein SpsA, Chain A"/>
    <property type="match status" value="1"/>
</dbReference>
<evidence type="ECO:0000259" key="4">
    <source>
        <dbReference type="Pfam" id="PF00535"/>
    </source>
</evidence>
<evidence type="ECO:0000256" key="1">
    <source>
        <dbReference type="ARBA" id="ARBA00006739"/>
    </source>
</evidence>
<keyword evidence="3" id="KW-0808">Transferase</keyword>
<comment type="caution">
    <text evidence="5">The sequence shown here is derived from an EMBL/GenBank/DDBJ whole genome shotgun (WGS) entry which is preliminary data.</text>
</comment>
<dbReference type="InterPro" id="IPR029044">
    <property type="entry name" value="Nucleotide-diphossugar_trans"/>
</dbReference>
<reference evidence="5" key="2">
    <citation type="journal article" date="2021" name="Microbiome">
        <title>Successional dynamics and alternative stable states in a saline activated sludge microbial community over 9 years.</title>
        <authorList>
            <person name="Wang Y."/>
            <person name="Ye J."/>
            <person name="Ju F."/>
            <person name="Liu L."/>
            <person name="Boyd J.A."/>
            <person name="Deng Y."/>
            <person name="Parks D.H."/>
            <person name="Jiang X."/>
            <person name="Yin X."/>
            <person name="Woodcroft B.J."/>
            <person name="Tyson G.W."/>
            <person name="Hugenholtz P."/>
            <person name="Polz M.F."/>
            <person name="Zhang T."/>
        </authorList>
    </citation>
    <scope>NUCLEOTIDE SEQUENCE</scope>
    <source>
        <strain evidence="5">HKST-UBA02</strain>
    </source>
</reference>
<dbReference type="SUPFAM" id="SSF53448">
    <property type="entry name" value="Nucleotide-diphospho-sugar transferases"/>
    <property type="match status" value="1"/>
</dbReference>
<accession>A0A955LWW0</accession>
<dbReference type="CDD" id="cd04186">
    <property type="entry name" value="GT_2_like_c"/>
    <property type="match status" value="1"/>
</dbReference>
<protein>
    <submittedName>
        <fullName evidence="5">Glycosyltransferase family 2 protein</fullName>
    </submittedName>
</protein>
<dbReference type="GO" id="GO:0016757">
    <property type="term" value="F:glycosyltransferase activity"/>
    <property type="evidence" value="ECO:0007669"/>
    <property type="project" value="UniProtKB-KW"/>
</dbReference>
<reference evidence="5" key="1">
    <citation type="submission" date="2020-04" db="EMBL/GenBank/DDBJ databases">
        <authorList>
            <person name="Zhang T."/>
        </authorList>
    </citation>
    <scope>NUCLEOTIDE SEQUENCE</scope>
    <source>
        <strain evidence="5">HKST-UBA02</strain>
    </source>
</reference>
<evidence type="ECO:0000256" key="3">
    <source>
        <dbReference type="ARBA" id="ARBA00022679"/>
    </source>
</evidence>
<dbReference type="InterPro" id="IPR001173">
    <property type="entry name" value="Glyco_trans_2-like"/>
</dbReference>
<name>A0A955LWW0_UNCKA</name>
<proteinExistence type="inferred from homology"/>
<dbReference type="EMBL" id="JAGQKY010000282">
    <property type="protein sequence ID" value="MCA9398085.1"/>
    <property type="molecule type" value="Genomic_DNA"/>
</dbReference>
<evidence type="ECO:0000313" key="5">
    <source>
        <dbReference type="EMBL" id="MCA9398085.1"/>
    </source>
</evidence>
<sequence length="177" mass="19464">MDHNHPLASIIVVTFNSEAFIERCLESLSQTTYSNYEVVLVDNNSSDTTREILSHYSQTYTILKNDENYGFAGGVNRGVAIAKGEYIVLLNPDCVVTPDWLRHLLQPLRFGCVGATGASLLYPDGDVVQSAGGSVNNLGFTKHYHYGETFNPKSKILSVDYVTGAAFATKRDLLEHA</sequence>
<comment type="similarity">
    <text evidence="1">Belongs to the glycosyltransferase 2 family.</text>
</comment>
<evidence type="ECO:0000256" key="2">
    <source>
        <dbReference type="ARBA" id="ARBA00022676"/>
    </source>
</evidence>
<organism evidence="5 6">
    <name type="scientific">candidate division WWE3 bacterium</name>
    <dbReference type="NCBI Taxonomy" id="2053526"/>
    <lineage>
        <taxon>Bacteria</taxon>
        <taxon>Katanobacteria</taxon>
    </lineage>
</organism>
<feature type="domain" description="Glycosyltransferase 2-like" evidence="4">
    <location>
        <begin position="9"/>
        <end position="175"/>
    </location>
</feature>
<dbReference type="Pfam" id="PF00535">
    <property type="entry name" value="Glycos_transf_2"/>
    <property type="match status" value="1"/>
</dbReference>
<evidence type="ECO:0000313" key="6">
    <source>
        <dbReference type="Proteomes" id="UP000699691"/>
    </source>
</evidence>
<dbReference type="Proteomes" id="UP000699691">
    <property type="component" value="Unassembled WGS sequence"/>
</dbReference>
<keyword evidence="2" id="KW-0328">Glycosyltransferase</keyword>
<dbReference type="AlphaFoldDB" id="A0A955LWW0"/>
<dbReference type="PANTHER" id="PTHR43179">
    <property type="entry name" value="RHAMNOSYLTRANSFERASE WBBL"/>
    <property type="match status" value="1"/>
</dbReference>
<gene>
    <name evidence="5" type="ORF">KC573_04600</name>
</gene>